<accession>A0A2Z5FX02</accession>
<dbReference type="CDD" id="cd01951">
    <property type="entry name" value="lectin_L-type"/>
    <property type="match status" value="1"/>
</dbReference>
<dbReference type="GO" id="GO:0030246">
    <property type="term" value="F:carbohydrate binding"/>
    <property type="evidence" value="ECO:0007669"/>
    <property type="project" value="InterPro"/>
</dbReference>
<dbReference type="InterPro" id="IPR059177">
    <property type="entry name" value="GH29D-like_dom"/>
</dbReference>
<dbReference type="PANTHER" id="PTHR32401">
    <property type="entry name" value="CONCANAVALIN A-LIKE LECTIN FAMILY PROTEIN"/>
    <property type="match status" value="1"/>
</dbReference>
<dbReference type="Gene3D" id="2.60.120.200">
    <property type="match status" value="1"/>
</dbReference>
<dbReference type="EMBL" id="CP030840">
    <property type="protein sequence ID" value="AXC11044.1"/>
    <property type="molecule type" value="Genomic_DNA"/>
</dbReference>
<dbReference type="InterPro" id="IPR013320">
    <property type="entry name" value="ConA-like_dom_sf"/>
</dbReference>
<proteinExistence type="predicted"/>
<sequence length="945" mass="96871">MIVLRPDLLRAGESSSSLNGNLQASNVSFRLWASGLTLGAIMALPGNAQVNVLTAHNDIARTGQNVMETTLTPANVNSSQFGRLFSQTVAGPLQAQPLYVANVAIPNMGTHNVVYAAAATGTVYAFDADSNGGVDANPLWKTSLPGVVHGKSIFHSILGTPVIDLSTSTMYVACVATESGSPVFRLHALDIRTGAEKFGAPVQIQGSLPGTGSGSTGGVLPFDPTVEIQRPALLLLNGVVYIAFGSLSDQGAYHGWIFSYSASSLERLGIYCTSPNGSEGGIWMGGAGLAAEVNDPNKPFGRMFVSIGNGAYSATPPYTNSMSYGMSILDLDLNGGTMTVKDEFTPYNEAKLDSQDGDLGSGGAVLLPAQSLKSGGTLEPLLQIGKVGIIGIFDRNNLGGFSGAGDQAVQEVQTASTGASGWGAGVWGAPAYWNGNIYIGGTKPGGSNSLAAYSFAKGQLSSAATSNSAEEFAYPAPTPSVSSNGSANGIVWALKTDAYVSKGPEILLAFDAENLANLLYSSSTNQSRDNPGAGVTYVAPTVANGKVYVGAASQLSVYGLLSDVQVAAAPVITPSTESFTGSLPVTISESISGAKIYYTTDGSRPTVASKLYQGPITITSTQTITALASANGFLQSPASEATYTESADTNPPQFSLAGGSYSGAQQVIITDSSPGSSIYYTLDGSQPTTASALYRQPITVSVSETVTAIATAPGLAQSPVTSAIYTIGPAYTFNYPQGFAQAGATVQFNGSTGLDDFRLQLTNGGKNETGSAFYATPVNVQSFTTDFVFQLSNPAGDGITFTIQNAGPTALGGAQSGLGYVSIQHSIAIKFDLVNQANEGPNGTGLFIRGNTPRAAEIDMTGSGVDLHSGDAMGVQLTYDGVTLKMTITDQLTGASWQHAFPVDIPAMVGGATAYVGFTGSTGGNTASQKINSWSYIAGSPSGSS</sequence>
<keyword evidence="4" id="KW-1185">Reference proteome</keyword>
<feature type="domain" description="GH29D-like beta-sandwich" evidence="2">
    <location>
        <begin position="576"/>
        <end position="632"/>
    </location>
</feature>
<reference evidence="3 4" key="1">
    <citation type="journal article" date="2018" name="Front. Microbiol.">
        <title>Hydrolytic Capabilities as a Key to Environmental Success: Chitinolytic and Cellulolytic Acidobacteria From Acidic Sub-arctic Soils and Boreal Peatlands.</title>
        <authorList>
            <person name="Belova S.E."/>
            <person name="Ravin N.V."/>
            <person name="Pankratov T.A."/>
            <person name="Rakitin A.L."/>
            <person name="Ivanova A.A."/>
            <person name="Beletsky A.V."/>
            <person name="Mardanov A.V."/>
            <person name="Sinninghe Damste J.S."/>
            <person name="Dedysh S.N."/>
        </authorList>
    </citation>
    <scope>NUCLEOTIDE SEQUENCE [LARGE SCALE GENOMIC DNA]</scope>
    <source>
        <strain evidence="3 4">SBC82</strain>
    </source>
</reference>
<organism evidence="3 4">
    <name type="scientific">Acidisarcina polymorpha</name>
    <dbReference type="NCBI Taxonomy" id="2211140"/>
    <lineage>
        <taxon>Bacteria</taxon>
        <taxon>Pseudomonadati</taxon>
        <taxon>Acidobacteriota</taxon>
        <taxon>Terriglobia</taxon>
        <taxon>Terriglobales</taxon>
        <taxon>Acidobacteriaceae</taxon>
        <taxon>Acidisarcina</taxon>
    </lineage>
</organism>
<dbReference type="SUPFAM" id="SSF50998">
    <property type="entry name" value="Quinoprotein alcohol dehydrogenase-like"/>
    <property type="match status" value="1"/>
</dbReference>
<dbReference type="SUPFAM" id="SSF49899">
    <property type="entry name" value="Concanavalin A-like lectins/glucanases"/>
    <property type="match status" value="1"/>
</dbReference>
<dbReference type="InterPro" id="IPR001220">
    <property type="entry name" value="Legume_lectin_dom"/>
</dbReference>
<gene>
    <name evidence="3" type="ORF">ACPOL_1700</name>
</gene>
<dbReference type="InterPro" id="IPR050258">
    <property type="entry name" value="Leguminous_Lectin"/>
</dbReference>
<evidence type="ECO:0000259" key="1">
    <source>
        <dbReference type="Pfam" id="PF00139"/>
    </source>
</evidence>
<dbReference type="Proteomes" id="UP000253606">
    <property type="component" value="Chromosome"/>
</dbReference>
<feature type="domain" description="Legume lectin" evidence="1">
    <location>
        <begin position="732"/>
        <end position="936"/>
    </location>
</feature>
<dbReference type="RefSeq" id="WP_114206554.1">
    <property type="nucleotide sequence ID" value="NZ_CP030840.1"/>
</dbReference>
<evidence type="ECO:0000259" key="2">
    <source>
        <dbReference type="Pfam" id="PF13290"/>
    </source>
</evidence>
<dbReference type="Gene3D" id="2.40.10.480">
    <property type="match status" value="1"/>
</dbReference>
<feature type="domain" description="GH29D-like beta-sandwich" evidence="2">
    <location>
        <begin position="657"/>
        <end position="721"/>
    </location>
</feature>
<evidence type="ECO:0000313" key="3">
    <source>
        <dbReference type="EMBL" id="AXC11044.1"/>
    </source>
</evidence>
<dbReference type="Pfam" id="PF13290">
    <property type="entry name" value="CHB_HEX_C_1"/>
    <property type="match status" value="2"/>
</dbReference>
<name>A0A2Z5FX02_9BACT</name>
<dbReference type="PANTHER" id="PTHR32401:SF48">
    <property type="entry name" value="LEGUME LECTIN DOMAIN-CONTAINING PROTEIN"/>
    <property type="match status" value="1"/>
</dbReference>
<evidence type="ECO:0000313" key="4">
    <source>
        <dbReference type="Proteomes" id="UP000253606"/>
    </source>
</evidence>
<dbReference type="Pfam" id="PF00139">
    <property type="entry name" value="Lectin_legB"/>
    <property type="match status" value="1"/>
</dbReference>
<dbReference type="InterPro" id="IPR056573">
    <property type="entry name" value="Lectin_L-type_dom"/>
</dbReference>
<dbReference type="InterPro" id="IPR011047">
    <property type="entry name" value="Quinoprotein_ADH-like_sf"/>
</dbReference>
<dbReference type="OrthoDB" id="282145at2"/>
<protein>
    <submittedName>
        <fullName evidence="3">Uncharacterized protein</fullName>
    </submittedName>
</protein>
<dbReference type="KEGG" id="abas:ACPOL_1700"/>
<dbReference type="AlphaFoldDB" id="A0A2Z5FX02"/>